<evidence type="ECO:0000256" key="3">
    <source>
        <dbReference type="ARBA" id="ARBA00012115"/>
    </source>
</evidence>
<name>A0A9J7ZHB6_CYPCA</name>
<evidence type="ECO:0000256" key="5">
    <source>
        <dbReference type="ARBA" id="ARBA00022763"/>
    </source>
</evidence>
<dbReference type="AlphaFoldDB" id="A0A9J7ZHB6"/>
<proteinExistence type="inferred from homology"/>
<evidence type="ECO:0000313" key="11">
    <source>
        <dbReference type="Ensembl" id="ENSCCRP00000130653.1"/>
    </source>
</evidence>
<evidence type="ECO:0000256" key="7">
    <source>
        <dbReference type="ARBA" id="ARBA00022842"/>
    </source>
</evidence>
<keyword evidence="7 9" id="KW-0460">Magnesium</keyword>
<dbReference type="GO" id="GO:0008081">
    <property type="term" value="F:phosphoric diester hydrolase activity"/>
    <property type="evidence" value="ECO:0007669"/>
    <property type="project" value="TreeGrafter"/>
</dbReference>
<feature type="binding site" evidence="9">
    <location>
        <position position="15"/>
    </location>
    <ligand>
        <name>Mg(2+)</name>
        <dbReference type="ChEBI" id="CHEBI:18420"/>
        <label>1</label>
    </ligand>
</feature>
<dbReference type="GeneTree" id="ENSGT01140000282594"/>
<keyword evidence="6" id="KW-0378">Hydrolase</keyword>
<evidence type="ECO:0000256" key="4">
    <source>
        <dbReference type="ARBA" id="ARBA00022723"/>
    </source>
</evidence>
<dbReference type="Ensembl" id="ENSCCRT00000138446.1">
    <property type="protein sequence ID" value="ENSCCRP00000130653.1"/>
    <property type="gene ID" value="ENSCCRG00000066751.1"/>
</dbReference>
<evidence type="ECO:0000256" key="8">
    <source>
        <dbReference type="ARBA" id="ARBA00023204"/>
    </source>
</evidence>
<reference evidence="11" key="2">
    <citation type="submission" date="2025-09" db="UniProtKB">
        <authorList>
            <consortium name="Ensembl"/>
        </authorList>
    </citation>
    <scope>IDENTIFICATION</scope>
</reference>
<dbReference type="InterPro" id="IPR005135">
    <property type="entry name" value="Endo/exonuclease/phosphatase"/>
</dbReference>
<dbReference type="PANTHER" id="PTHR22748:SF26">
    <property type="entry name" value="ENDONUCLEASE_EXONUCLEASE_PHOSPHATASE DOMAIN-CONTAINING PROTEIN"/>
    <property type="match status" value="1"/>
</dbReference>
<dbReference type="GO" id="GO:0006284">
    <property type="term" value="P:base-excision repair"/>
    <property type="evidence" value="ECO:0007669"/>
    <property type="project" value="TreeGrafter"/>
</dbReference>
<dbReference type="Proteomes" id="UP001108240">
    <property type="component" value="Unplaced"/>
</dbReference>
<keyword evidence="12" id="KW-1185">Reference proteome</keyword>
<dbReference type="GO" id="GO:0005634">
    <property type="term" value="C:nucleus"/>
    <property type="evidence" value="ECO:0007669"/>
    <property type="project" value="TreeGrafter"/>
</dbReference>
<dbReference type="GO" id="GO:0003906">
    <property type="term" value="F:DNA-(apurinic or apyrimidinic site) endonuclease activity"/>
    <property type="evidence" value="ECO:0007669"/>
    <property type="project" value="TreeGrafter"/>
</dbReference>
<keyword evidence="5" id="KW-0227">DNA damage</keyword>
<comment type="catalytic activity">
    <reaction evidence="1">
        <text>Exonucleolytic cleavage in the 3'- to 5'-direction to yield nucleoside 5'-phosphates.</text>
        <dbReference type="EC" id="3.1.11.2"/>
    </reaction>
</comment>
<dbReference type="InterPro" id="IPR004808">
    <property type="entry name" value="AP_endonuc_1"/>
</dbReference>
<dbReference type="GO" id="GO:0046872">
    <property type="term" value="F:metal ion binding"/>
    <property type="evidence" value="ECO:0007669"/>
    <property type="project" value="UniProtKB-KW"/>
</dbReference>
<dbReference type="OMA" id="MLMLCEI"/>
<evidence type="ECO:0000259" key="10">
    <source>
        <dbReference type="Pfam" id="PF03372"/>
    </source>
</evidence>
<evidence type="ECO:0000256" key="1">
    <source>
        <dbReference type="ARBA" id="ARBA00000493"/>
    </source>
</evidence>
<dbReference type="PANTHER" id="PTHR22748">
    <property type="entry name" value="AP ENDONUCLEASE"/>
    <property type="match status" value="1"/>
</dbReference>
<keyword evidence="9" id="KW-0464">Manganese</keyword>
<evidence type="ECO:0000313" key="12">
    <source>
        <dbReference type="Proteomes" id="UP001108240"/>
    </source>
</evidence>
<organism evidence="11 12">
    <name type="scientific">Cyprinus carpio carpio</name>
    <dbReference type="NCBI Taxonomy" id="630221"/>
    <lineage>
        <taxon>Eukaryota</taxon>
        <taxon>Metazoa</taxon>
        <taxon>Chordata</taxon>
        <taxon>Craniata</taxon>
        <taxon>Vertebrata</taxon>
        <taxon>Euteleostomi</taxon>
        <taxon>Actinopterygii</taxon>
        <taxon>Neopterygii</taxon>
        <taxon>Teleostei</taxon>
        <taxon>Ostariophysi</taxon>
        <taxon>Cypriniformes</taxon>
        <taxon>Cyprinidae</taxon>
        <taxon>Cyprininae</taxon>
        <taxon>Cyprinus</taxon>
    </lineage>
</organism>
<dbReference type="GO" id="GO:0008311">
    <property type="term" value="F:double-stranded DNA 3'-5' DNA exonuclease activity"/>
    <property type="evidence" value="ECO:0007669"/>
    <property type="project" value="UniProtKB-EC"/>
</dbReference>
<comment type="similarity">
    <text evidence="2">Belongs to the DNA repair enzymes AP/ExoA family.</text>
</comment>
<dbReference type="SUPFAM" id="SSF56219">
    <property type="entry name" value="DNase I-like"/>
    <property type="match status" value="1"/>
</dbReference>
<evidence type="ECO:0000256" key="6">
    <source>
        <dbReference type="ARBA" id="ARBA00022801"/>
    </source>
</evidence>
<feature type="domain" description="Endonuclease/exonuclease/phosphatase" evidence="10">
    <location>
        <begin position="12"/>
        <end position="114"/>
    </location>
</feature>
<accession>A0A9J7ZHB6</accession>
<dbReference type="InterPro" id="IPR036691">
    <property type="entry name" value="Endo/exonu/phosph_ase_sf"/>
</dbReference>
<evidence type="ECO:0000256" key="2">
    <source>
        <dbReference type="ARBA" id="ARBA00007092"/>
    </source>
</evidence>
<keyword evidence="4 9" id="KW-0479">Metal-binding</keyword>
<sequence length="135" mass="15409">MHCHMANSLRYVSWNCKAVNNPVKRNQVLNHLKSLKADFVFLQETHLRSVDHFRLKRDWVGQVFHSIFHSKSRGCAILVHKSVPFVASDTIVDHKGRYIIVSGTLFSTPLTLANVYAPNYDDPTFTIILKKMASA</sequence>
<dbReference type="EC" id="3.1.11.2" evidence="3"/>
<dbReference type="Pfam" id="PF03372">
    <property type="entry name" value="Exo_endo_phos"/>
    <property type="match status" value="1"/>
</dbReference>
<feature type="binding site" evidence="9">
    <location>
        <position position="44"/>
    </location>
    <ligand>
        <name>Mg(2+)</name>
        <dbReference type="ChEBI" id="CHEBI:18420"/>
        <label>1</label>
    </ligand>
</feature>
<protein>
    <recommendedName>
        <fullName evidence="3">exodeoxyribonuclease III</fullName>
        <ecNumber evidence="3">3.1.11.2</ecNumber>
    </recommendedName>
</protein>
<comment type="cofactor">
    <cofactor evidence="9">
        <name>Mg(2+)</name>
        <dbReference type="ChEBI" id="CHEBI:18420"/>
    </cofactor>
    <cofactor evidence="9">
        <name>Mn(2+)</name>
        <dbReference type="ChEBI" id="CHEBI:29035"/>
    </cofactor>
    <text evidence="9">Probably binds two magnesium or manganese ions per subunit.</text>
</comment>
<reference evidence="11" key="1">
    <citation type="submission" date="2025-08" db="UniProtKB">
        <authorList>
            <consortium name="Ensembl"/>
        </authorList>
    </citation>
    <scope>IDENTIFICATION</scope>
</reference>
<evidence type="ECO:0000256" key="9">
    <source>
        <dbReference type="PIRSR" id="PIRSR604808-2"/>
    </source>
</evidence>
<dbReference type="Gene3D" id="3.60.10.10">
    <property type="entry name" value="Endonuclease/exonuclease/phosphatase"/>
    <property type="match status" value="1"/>
</dbReference>
<keyword evidence="8" id="KW-0234">DNA repair</keyword>